<name>A0ABT3KTM1_9BURK</name>
<accession>A0ABT3KTM1</accession>
<dbReference type="InterPro" id="IPR002575">
    <property type="entry name" value="Aminoglycoside_PTrfase"/>
</dbReference>
<comment type="caution">
    <text evidence="2">The sequence shown here is derived from an EMBL/GenBank/DDBJ whole genome shotgun (WGS) entry which is preliminary data.</text>
</comment>
<protein>
    <recommendedName>
        <fullName evidence="1">Aminoglycoside phosphotransferase domain-containing protein</fullName>
    </recommendedName>
</protein>
<evidence type="ECO:0000313" key="3">
    <source>
        <dbReference type="Proteomes" id="UP001208935"/>
    </source>
</evidence>
<sequence length="332" mass="35832">MGAVGSAQMEMSEPSAIDPRMERAARALWPRQPLRLENATGGLFNRVVRVESSLGTKYLKRLTDTASSDGFPPLPTSAAQRCLVASRWHDLALRASARESAVGVPALLAVLADDDLIAMDQAQGDPLYDMLRVGSRGAEGPLPCVMAWLAVLHALPLEPRGLLLEASAPFKAFKVDLQYTRLLAEMPASLHASAQGFIGEYLRADAQAVHGDLNSRNVLVAANGVSVIDFEQGHFGEGLYDVAYLLSEYVIRGLRAGIDPEASIHSAWDAYCGACAAPADSSAQRRFRVHTAFQTLYRLAGPSRTVWTGHLDDAAGQAVRRWSLGALAQWLQ</sequence>
<keyword evidence="3" id="KW-1185">Reference proteome</keyword>
<dbReference type="Pfam" id="PF01636">
    <property type="entry name" value="APH"/>
    <property type="match status" value="1"/>
</dbReference>
<evidence type="ECO:0000259" key="1">
    <source>
        <dbReference type="Pfam" id="PF01636"/>
    </source>
</evidence>
<evidence type="ECO:0000313" key="2">
    <source>
        <dbReference type="EMBL" id="MCW5321641.1"/>
    </source>
</evidence>
<proteinExistence type="predicted"/>
<dbReference type="InterPro" id="IPR011009">
    <property type="entry name" value="Kinase-like_dom_sf"/>
</dbReference>
<organism evidence="2 3">
    <name type="scientific">Verminephrobacter aporrectodeae subsp. tuberculatae</name>
    <dbReference type="NCBI Taxonomy" id="1110392"/>
    <lineage>
        <taxon>Bacteria</taxon>
        <taxon>Pseudomonadati</taxon>
        <taxon>Pseudomonadota</taxon>
        <taxon>Betaproteobacteria</taxon>
        <taxon>Burkholderiales</taxon>
        <taxon>Comamonadaceae</taxon>
        <taxon>Verminephrobacter</taxon>
    </lineage>
</organism>
<feature type="domain" description="Aminoglycoside phosphotransferase" evidence="1">
    <location>
        <begin position="147"/>
        <end position="250"/>
    </location>
</feature>
<dbReference type="Gene3D" id="3.90.1200.10">
    <property type="match status" value="1"/>
</dbReference>
<dbReference type="SUPFAM" id="SSF56112">
    <property type="entry name" value="Protein kinase-like (PK-like)"/>
    <property type="match status" value="1"/>
</dbReference>
<dbReference type="Proteomes" id="UP001208935">
    <property type="component" value="Unassembled WGS sequence"/>
</dbReference>
<gene>
    <name evidence="2" type="ORF">D5039_10895</name>
</gene>
<reference evidence="3" key="1">
    <citation type="submission" date="2023-07" db="EMBL/GenBank/DDBJ databases">
        <title>Verminephrobacter genomes.</title>
        <authorList>
            <person name="Lund M.B."/>
        </authorList>
    </citation>
    <scope>NUCLEOTIDE SEQUENCE [LARGE SCALE GENOMIC DNA]</scope>
    <source>
        <strain evidence="3">AtM5-05</strain>
    </source>
</reference>
<dbReference type="EMBL" id="QZCW01000002">
    <property type="protein sequence ID" value="MCW5321641.1"/>
    <property type="molecule type" value="Genomic_DNA"/>
</dbReference>